<dbReference type="Gene3D" id="3.40.50.1100">
    <property type="match status" value="2"/>
</dbReference>
<accession>A0AA38H413</accession>
<dbReference type="AlphaFoldDB" id="A0AA38H413"/>
<comment type="similarity">
    <text evidence="3">Belongs to the cysteine synthase/cystathionine beta-synthase family.</text>
</comment>
<comment type="cofactor">
    <cofactor evidence="1">
        <name>pyridoxal 5'-phosphate</name>
        <dbReference type="ChEBI" id="CHEBI:597326"/>
    </cofactor>
</comment>
<dbReference type="GO" id="GO:0004122">
    <property type="term" value="F:cystathionine beta-synthase activity"/>
    <property type="evidence" value="ECO:0007669"/>
    <property type="project" value="UniProtKB-EC"/>
</dbReference>
<dbReference type="Pfam" id="PF00291">
    <property type="entry name" value="PALP"/>
    <property type="match status" value="1"/>
</dbReference>
<dbReference type="InterPro" id="IPR001926">
    <property type="entry name" value="TrpB-like_PALP"/>
</dbReference>
<organism evidence="9 10">
    <name type="scientific">Dioszegia hungarica</name>
    <dbReference type="NCBI Taxonomy" id="4972"/>
    <lineage>
        <taxon>Eukaryota</taxon>
        <taxon>Fungi</taxon>
        <taxon>Dikarya</taxon>
        <taxon>Basidiomycota</taxon>
        <taxon>Agaricomycotina</taxon>
        <taxon>Tremellomycetes</taxon>
        <taxon>Tremellales</taxon>
        <taxon>Bulleribasidiaceae</taxon>
        <taxon>Dioszegia</taxon>
    </lineage>
</organism>
<dbReference type="CDD" id="cd01561">
    <property type="entry name" value="CBS_like"/>
    <property type="match status" value="1"/>
</dbReference>
<protein>
    <recommendedName>
        <fullName evidence="4">cystathionine beta-synthase</fullName>
        <ecNumber evidence="4">4.2.1.22</ecNumber>
    </recommendedName>
</protein>
<dbReference type="EC" id="4.2.1.22" evidence="4"/>
<dbReference type="SUPFAM" id="SSF53686">
    <property type="entry name" value="Tryptophan synthase beta subunit-like PLP-dependent enzymes"/>
    <property type="match status" value="1"/>
</dbReference>
<evidence type="ECO:0000256" key="6">
    <source>
        <dbReference type="ARBA" id="ARBA00047490"/>
    </source>
</evidence>
<proteinExistence type="inferred from homology"/>
<comment type="caution">
    <text evidence="9">The sequence shown here is derived from an EMBL/GenBank/DDBJ whole genome shotgun (WGS) entry which is preliminary data.</text>
</comment>
<evidence type="ECO:0000256" key="7">
    <source>
        <dbReference type="SAM" id="MobiDB-lite"/>
    </source>
</evidence>
<dbReference type="FunFam" id="3.40.50.1100:FF:000118">
    <property type="entry name" value="Related to CYS4-cystathionine beta-synthase"/>
    <property type="match status" value="1"/>
</dbReference>
<dbReference type="EMBL" id="JAKWFO010000008">
    <property type="protein sequence ID" value="KAI9633520.1"/>
    <property type="molecule type" value="Genomic_DNA"/>
</dbReference>
<gene>
    <name evidence="9" type="ORF">MKK02DRAFT_17778</name>
</gene>
<dbReference type="InterPro" id="IPR001216">
    <property type="entry name" value="P-phosphate_BS"/>
</dbReference>
<comment type="pathway">
    <text evidence="2">Amino-acid biosynthesis; L-cysteine biosynthesis; L-cysteine from L-homocysteine and L-serine: step 1/2.</text>
</comment>
<feature type="region of interest" description="Disordered" evidence="7">
    <location>
        <begin position="382"/>
        <end position="409"/>
    </location>
</feature>
<keyword evidence="5" id="KW-0663">Pyridoxal phosphate</keyword>
<feature type="domain" description="Tryptophan synthase beta chain-like PALP" evidence="8">
    <location>
        <begin position="20"/>
        <end position="328"/>
    </location>
</feature>
<dbReference type="InterPro" id="IPR050214">
    <property type="entry name" value="Cys_Synth/Cystath_Beta-Synth"/>
</dbReference>
<evidence type="ECO:0000256" key="3">
    <source>
        <dbReference type="ARBA" id="ARBA00007103"/>
    </source>
</evidence>
<dbReference type="PANTHER" id="PTHR10314">
    <property type="entry name" value="CYSTATHIONINE BETA-SYNTHASE"/>
    <property type="match status" value="1"/>
</dbReference>
<keyword evidence="10" id="KW-1185">Reference proteome</keyword>
<comment type="catalytic activity">
    <reaction evidence="6">
        <text>L-homocysteine + L-serine = L,L-cystathionine + H2O</text>
        <dbReference type="Rhea" id="RHEA:10112"/>
        <dbReference type="ChEBI" id="CHEBI:15377"/>
        <dbReference type="ChEBI" id="CHEBI:33384"/>
        <dbReference type="ChEBI" id="CHEBI:58161"/>
        <dbReference type="ChEBI" id="CHEBI:58199"/>
        <dbReference type="EC" id="4.2.1.22"/>
    </reaction>
</comment>
<name>A0AA38H413_9TREE</name>
<dbReference type="Proteomes" id="UP001164286">
    <property type="component" value="Unassembled WGS sequence"/>
</dbReference>
<evidence type="ECO:0000313" key="10">
    <source>
        <dbReference type="Proteomes" id="UP001164286"/>
    </source>
</evidence>
<dbReference type="InterPro" id="IPR036052">
    <property type="entry name" value="TrpB-like_PALP_sf"/>
</dbReference>
<dbReference type="GeneID" id="77725041"/>
<dbReference type="RefSeq" id="XP_052943297.1">
    <property type="nucleotide sequence ID" value="XM_053085840.1"/>
</dbReference>
<evidence type="ECO:0000256" key="4">
    <source>
        <dbReference type="ARBA" id="ARBA00012041"/>
    </source>
</evidence>
<dbReference type="GO" id="GO:0006535">
    <property type="term" value="P:cysteine biosynthetic process from serine"/>
    <property type="evidence" value="ECO:0007669"/>
    <property type="project" value="InterPro"/>
</dbReference>
<evidence type="ECO:0000256" key="1">
    <source>
        <dbReference type="ARBA" id="ARBA00001933"/>
    </source>
</evidence>
<sequence>MGGEPTQQHHWNGVLDSALDAVGNTPLIRLSKIAKEEGLACTLLGKCEFMSAGGSVKDRIAKRMVLDAEKRGVLIPGQSVVIEPTSGNTGIGLALACAIKGYQCIITLPAKMSLEKEVMLKALGAVIVRTPTEAAWDSPESHIGVARSLEKSIPHGIILDQYANPQNPLAHYHTTYPEIMHALATSDLPSKHISLLVAGAGTGGTITGIARGIRDGEAGTGKRATVVAVDPVGSILGGGEPGNYEVEGIGYDFFPEVLDPRPPLIDEWVKTEDKESFAATKRLIRTEGLFVGGSCGSALSGALRYLHSPAGQHIASDPTANVVIILPDGVRNYMSKPWFLDQMEDEAMVELKQQIKGVIGRELSEPGVIVQKAEEEGVTLQDGEGVGLGMGRRESGESRGSGTLVGSYADEKGGSISEVMDKLGLGTKGAAT</sequence>
<evidence type="ECO:0000256" key="5">
    <source>
        <dbReference type="ARBA" id="ARBA00022898"/>
    </source>
</evidence>
<evidence type="ECO:0000259" key="8">
    <source>
        <dbReference type="Pfam" id="PF00291"/>
    </source>
</evidence>
<reference evidence="9" key="1">
    <citation type="journal article" date="2022" name="G3 (Bethesda)">
        <title>High quality genome of the basidiomycete yeast Dioszegia hungarica PDD-24b-2 isolated from cloud water.</title>
        <authorList>
            <person name="Jarrige D."/>
            <person name="Haridas S."/>
            <person name="Bleykasten-Grosshans C."/>
            <person name="Joly M."/>
            <person name="Nadalig T."/>
            <person name="Sancelme M."/>
            <person name="Vuilleumier S."/>
            <person name="Grigoriev I.V."/>
            <person name="Amato P."/>
            <person name="Bringel F."/>
        </authorList>
    </citation>
    <scope>NUCLEOTIDE SEQUENCE</scope>
    <source>
        <strain evidence="9">PDD-24b-2</strain>
    </source>
</reference>
<dbReference type="PROSITE" id="PS00901">
    <property type="entry name" value="CYS_SYNTHASE"/>
    <property type="match status" value="1"/>
</dbReference>
<evidence type="ECO:0000313" key="9">
    <source>
        <dbReference type="EMBL" id="KAI9633520.1"/>
    </source>
</evidence>
<evidence type="ECO:0000256" key="2">
    <source>
        <dbReference type="ARBA" id="ARBA00005003"/>
    </source>
</evidence>
<dbReference type="FunFam" id="3.40.50.1100:FF:000003">
    <property type="entry name" value="Cystathionine beta-synthase"/>
    <property type="match status" value="1"/>
</dbReference>